<name>A0A0D1W7S3_9EURO</name>
<dbReference type="AlphaFoldDB" id="A0A0D1W7S3"/>
<evidence type="ECO:0000313" key="3">
    <source>
        <dbReference type="Proteomes" id="UP000053599"/>
    </source>
</evidence>
<reference evidence="2 3" key="1">
    <citation type="submission" date="2015-01" db="EMBL/GenBank/DDBJ databases">
        <title>The Genome Sequence of Exophiala sideris CBS121828.</title>
        <authorList>
            <consortium name="The Broad Institute Genomics Platform"/>
            <person name="Cuomo C."/>
            <person name="de Hoog S."/>
            <person name="Gorbushina A."/>
            <person name="Stielow B."/>
            <person name="Teixiera M."/>
            <person name="Abouelleil A."/>
            <person name="Chapman S.B."/>
            <person name="Priest M."/>
            <person name="Young S.K."/>
            <person name="Wortman J."/>
            <person name="Nusbaum C."/>
            <person name="Birren B."/>
        </authorList>
    </citation>
    <scope>NUCLEOTIDE SEQUENCE [LARGE SCALE GENOMIC DNA]</scope>
    <source>
        <strain evidence="2 3">CBS 121828</strain>
    </source>
</reference>
<evidence type="ECO:0000313" key="2">
    <source>
        <dbReference type="EMBL" id="KIV84795.1"/>
    </source>
</evidence>
<dbReference type="HOGENOM" id="CLU_2277510_0_0_1"/>
<sequence>MWQYRWEGQQLGEFCDKGLSEDRPFKREYQRWRRRDLGQALTLDSADSLVGGKEGDAVDNDRTPSLPLPEPEVQRLPHCEHACDVWETHQHRSIMVRTMARV</sequence>
<dbReference type="EMBL" id="KN846951">
    <property type="protein sequence ID" value="KIV84795.1"/>
    <property type="molecule type" value="Genomic_DNA"/>
</dbReference>
<feature type="region of interest" description="Disordered" evidence="1">
    <location>
        <begin position="46"/>
        <end position="72"/>
    </location>
</feature>
<feature type="compositionally biased region" description="Basic and acidic residues" evidence="1">
    <location>
        <begin position="53"/>
        <end position="62"/>
    </location>
</feature>
<accession>A0A0D1W7S3</accession>
<proteinExistence type="predicted"/>
<gene>
    <name evidence="2" type="ORF">PV11_00552</name>
</gene>
<dbReference type="Proteomes" id="UP000053599">
    <property type="component" value="Unassembled WGS sequence"/>
</dbReference>
<evidence type="ECO:0000256" key="1">
    <source>
        <dbReference type="SAM" id="MobiDB-lite"/>
    </source>
</evidence>
<organism evidence="2 3">
    <name type="scientific">Exophiala sideris</name>
    <dbReference type="NCBI Taxonomy" id="1016849"/>
    <lineage>
        <taxon>Eukaryota</taxon>
        <taxon>Fungi</taxon>
        <taxon>Dikarya</taxon>
        <taxon>Ascomycota</taxon>
        <taxon>Pezizomycotina</taxon>
        <taxon>Eurotiomycetes</taxon>
        <taxon>Chaetothyriomycetidae</taxon>
        <taxon>Chaetothyriales</taxon>
        <taxon>Herpotrichiellaceae</taxon>
        <taxon>Exophiala</taxon>
    </lineage>
</organism>
<protein>
    <submittedName>
        <fullName evidence="2">Uncharacterized protein</fullName>
    </submittedName>
</protein>